<dbReference type="AlphaFoldDB" id="A0A543HRP5"/>
<protein>
    <submittedName>
        <fullName evidence="1">Uncharacterized protein</fullName>
    </submittedName>
</protein>
<evidence type="ECO:0000313" key="2">
    <source>
        <dbReference type="Proteomes" id="UP000318331"/>
    </source>
</evidence>
<name>A0A543HRP5_9MICO</name>
<dbReference type="Proteomes" id="UP000318331">
    <property type="component" value="Unassembled WGS sequence"/>
</dbReference>
<organism evidence="1 2">
    <name type="scientific">Klugiella xanthotipulae</name>
    <dbReference type="NCBI Taxonomy" id="244735"/>
    <lineage>
        <taxon>Bacteria</taxon>
        <taxon>Bacillati</taxon>
        <taxon>Actinomycetota</taxon>
        <taxon>Actinomycetes</taxon>
        <taxon>Micrococcales</taxon>
        <taxon>Microbacteriaceae</taxon>
        <taxon>Klugiella</taxon>
    </lineage>
</organism>
<gene>
    <name evidence="1" type="ORF">FB466_1944</name>
</gene>
<sequence>MTSVQTISIDPETVSERLRELGDVAEQLSAVRHGIAVLTIGGPGAEITPRITSALRAARETVAAAAAGVQSQLADIASGIEETVRELGTLDEENARILDELAAQVEAGTAW</sequence>
<keyword evidence="2" id="KW-1185">Reference proteome</keyword>
<evidence type="ECO:0000313" key="1">
    <source>
        <dbReference type="EMBL" id="TQM61017.1"/>
    </source>
</evidence>
<accession>A0A543HRP5</accession>
<dbReference type="EMBL" id="VFPN01000003">
    <property type="protein sequence ID" value="TQM61017.1"/>
    <property type="molecule type" value="Genomic_DNA"/>
</dbReference>
<reference evidence="1 2" key="1">
    <citation type="submission" date="2019-06" db="EMBL/GenBank/DDBJ databases">
        <title>Sequencing the genomes of 1000 actinobacteria strains.</title>
        <authorList>
            <person name="Klenk H.-P."/>
        </authorList>
    </citation>
    <scope>NUCLEOTIDE SEQUENCE [LARGE SCALE GENOMIC DNA]</scope>
    <source>
        <strain evidence="1 2">DSM 18031</strain>
    </source>
</reference>
<proteinExistence type="predicted"/>
<dbReference type="RefSeq" id="WP_141918007.1">
    <property type="nucleotide sequence ID" value="NZ_BAAAYS010000016.1"/>
</dbReference>
<comment type="caution">
    <text evidence="1">The sequence shown here is derived from an EMBL/GenBank/DDBJ whole genome shotgun (WGS) entry which is preliminary data.</text>
</comment>